<protein>
    <submittedName>
        <fullName evidence="1">Uncharacterized protein</fullName>
    </submittedName>
</protein>
<evidence type="ECO:0000313" key="2">
    <source>
        <dbReference type="Proteomes" id="UP000248745"/>
    </source>
</evidence>
<sequence>MKVFFICFSIYCTCCFLSCRSGQVNDGELLAIQDSIAIKVSNWTKLAENGRFKELSETRQDLERFVDLSLPKVQRLHGKELQQQVLHHLEYLQAASPDILKPFEQLTHNSDNKEISSLADKINNFSKEEERINVRMDHIRIKLLR</sequence>
<comment type="caution">
    <text evidence="1">The sequence shown here is derived from an EMBL/GenBank/DDBJ whole genome shotgun (WGS) entry which is preliminary data.</text>
</comment>
<organism evidence="1 2">
    <name type="scientific">Taibaiella soli</name>
    <dbReference type="NCBI Taxonomy" id="1649169"/>
    <lineage>
        <taxon>Bacteria</taxon>
        <taxon>Pseudomonadati</taxon>
        <taxon>Bacteroidota</taxon>
        <taxon>Chitinophagia</taxon>
        <taxon>Chitinophagales</taxon>
        <taxon>Chitinophagaceae</taxon>
        <taxon>Taibaiella</taxon>
    </lineage>
</organism>
<keyword evidence="2" id="KW-1185">Reference proteome</keyword>
<name>A0A2W2B013_9BACT</name>
<dbReference type="RefSeq" id="WP_110998587.1">
    <property type="nucleotide sequence ID" value="NZ_QKTW01000014.1"/>
</dbReference>
<reference evidence="1 2" key="1">
    <citation type="submission" date="2018-06" db="EMBL/GenBank/DDBJ databases">
        <title>Mucibacter soli gen. nov., sp. nov., a new member of the family Chitinophagaceae producing mucin.</title>
        <authorList>
            <person name="Kim M.-K."/>
            <person name="Park S."/>
            <person name="Kim T.-S."/>
            <person name="Joung Y."/>
            <person name="Han J.-H."/>
            <person name="Kim S.B."/>
        </authorList>
    </citation>
    <scope>NUCLEOTIDE SEQUENCE [LARGE SCALE GENOMIC DNA]</scope>
    <source>
        <strain evidence="1 2">R1-15</strain>
    </source>
</reference>
<dbReference type="EMBL" id="QKTW01000014">
    <property type="protein sequence ID" value="PZF73308.1"/>
    <property type="molecule type" value="Genomic_DNA"/>
</dbReference>
<accession>A0A2W2B013</accession>
<gene>
    <name evidence="1" type="ORF">DN068_09060</name>
</gene>
<dbReference type="Proteomes" id="UP000248745">
    <property type="component" value="Unassembled WGS sequence"/>
</dbReference>
<proteinExistence type="predicted"/>
<dbReference type="AlphaFoldDB" id="A0A2W2B013"/>
<evidence type="ECO:0000313" key="1">
    <source>
        <dbReference type="EMBL" id="PZF73308.1"/>
    </source>
</evidence>